<reference evidence="1" key="1">
    <citation type="submission" date="2016-10" db="EMBL/GenBank/DDBJ databases">
        <authorList>
            <person name="Sun J."/>
        </authorList>
    </citation>
    <scope>NUCLEOTIDE SEQUENCE</scope>
    <source>
        <strain evidence="1">WH13</strain>
        <plasmid evidence="1">pWH13-4</plasmid>
    </source>
</reference>
<name>A0A1U9XG33_ECOLX</name>
<gene>
    <name evidence="1" type="ORF">H13_00050</name>
</gene>
<geneLocation type="plasmid" evidence="1">
    <name>pWH13-4</name>
</geneLocation>
<organism evidence="1">
    <name type="scientific">Escherichia coli</name>
    <dbReference type="NCBI Taxonomy" id="562"/>
    <lineage>
        <taxon>Bacteria</taxon>
        <taxon>Pseudomonadati</taxon>
        <taxon>Pseudomonadota</taxon>
        <taxon>Gammaproteobacteria</taxon>
        <taxon>Enterobacterales</taxon>
        <taxon>Enterobacteriaceae</taxon>
        <taxon>Escherichia</taxon>
    </lineage>
</organism>
<protein>
    <submittedName>
        <fullName evidence="1">Uncharacterized protein</fullName>
    </submittedName>
</protein>
<accession>A0A1U9XG33</accession>
<dbReference type="EMBL" id="KY075656">
    <property type="protein sequence ID" value="AQZ20453.1"/>
    <property type="molecule type" value="Genomic_DNA"/>
</dbReference>
<evidence type="ECO:0000313" key="1">
    <source>
        <dbReference type="EMBL" id="AQZ20453.1"/>
    </source>
</evidence>
<dbReference type="AlphaFoldDB" id="A0A1U9XG33"/>
<keyword evidence="1" id="KW-0614">Plasmid</keyword>
<sequence length="57" mass="6441">MFFSDADYPGKDISDVVYVSISEKDDKPVHVYIADNSKGQRAVQAYIGTLNVKYPER</sequence>
<proteinExistence type="predicted"/>